<accession>A0A1M6EC83</accession>
<reference evidence="2" key="1">
    <citation type="submission" date="2016-11" db="EMBL/GenBank/DDBJ databases">
        <authorList>
            <person name="Varghese N."/>
            <person name="Submissions S."/>
        </authorList>
    </citation>
    <scope>NUCLEOTIDE SEQUENCE [LARGE SCALE GENOMIC DNA]</scope>
    <source>
        <strain evidence="2">DSM 19858</strain>
    </source>
</reference>
<evidence type="ECO:0000313" key="1">
    <source>
        <dbReference type="EMBL" id="SHI83096.1"/>
    </source>
</evidence>
<sequence>MYVLAHPLVYIEFCIEQLNTMYYENYKNTFSIIYGNCHRF</sequence>
<gene>
    <name evidence="1" type="ORF">SAMN04488513_10212</name>
</gene>
<protein>
    <submittedName>
        <fullName evidence="1">Uncharacterized protein</fullName>
    </submittedName>
</protein>
<evidence type="ECO:0000313" key="2">
    <source>
        <dbReference type="Proteomes" id="UP000184543"/>
    </source>
</evidence>
<organism evidence="1 2">
    <name type="scientific">Pseudozobellia thermophila</name>
    <dbReference type="NCBI Taxonomy" id="192903"/>
    <lineage>
        <taxon>Bacteria</taxon>
        <taxon>Pseudomonadati</taxon>
        <taxon>Bacteroidota</taxon>
        <taxon>Flavobacteriia</taxon>
        <taxon>Flavobacteriales</taxon>
        <taxon>Flavobacteriaceae</taxon>
        <taxon>Pseudozobellia</taxon>
    </lineage>
</organism>
<keyword evidence="2" id="KW-1185">Reference proteome</keyword>
<name>A0A1M6EC83_9FLAO</name>
<dbReference type="Proteomes" id="UP000184543">
    <property type="component" value="Unassembled WGS sequence"/>
</dbReference>
<dbReference type="EMBL" id="FQYU01000002">
    <property type="protein sequence ID" value="SHI83096.1"/>
    <property type="molecule type" value="Genomic_DNA"/>
</dbReference>
<proteinExistence type="predicted"/>
<dbReference type="AlphaFoldDB" id="A0A1M6EC83"/>